<keyword evidence="3 10" id="KW-0808">Transferase</keyword>
<evidence type="ECO:0000256" key="2">
    <source>
        <dbReference type="ARBA" id="ARBA00022676"/>
    </source>
</evidence>
<dbReference type="GO" id="GO:0099621">
    <property type="term" value="F:undecaprenyl-phosphate 4-deoxy-4-formamido-L-arabinose transferase activity"/>
    <property type="evidence" value="ECO:0007669"/>
    <property type="project" value="TreeGrafter"/>
</dbReference>
<evidence type="ECO:0000256" key="3">
    <source>
        <dbReference type="ARBA" id="ARBA00022679"/>
    </source>
</evidence>
<dbReference type="PANTHER" id="PTHR48090:SF3">
    <property type="entry name" value="UNDECAPRENYL-PHOSPHATE 4-DEOXY-4-FORMAMIDO-L-ARABINOSE TRANSFERASE"/>
    <property type="match status" value="1"/>
</dbReference>
<gene>
    <name evidence="10" type="ORF">DQQ10_17655</name>
</gene>
<evidence type="ECO:0000259" key="9">
    <source>
        <dbReference type="Pfam" id="PF00535"/>
    </source>
</evidence>
<dbReference type="EMBL" id="QMFY01000009">
    <property type="protein sequence ID" value="RAV99866.1"/>
    <property type="molecule type" value="Genomic_DNA"/>
</dbReference>
<accession>A0A364Y197</accession>
<keyword evidence="11" id="KW-1185">Reference proteome</keyword>
<sequence>MADEKIQISVVIPAKNEEESLPELSQWISRVMQTHGFSYEVIFIDDGSDDGTWDQIRNINENDRHFKGIRFNRNFGKSAALQTGFRAAKGKVVITMDADLQDSPDEIPELYSMITKDRFHLVSGWKKLRHDPISKTIPSKFFNYITRKLSGINLHDFNCGLKAYNSSVVKNITVYGEMHRYIPLIAKWAGFTRITEKVVEHRERKYGSTKFGLERFINGFLDLLSILFVSKFKQKPMHFFGMFGTISFLFGFIFTAKIFWDKMNSLFIAKVPMKRDIADQPLFYLALVAVVIGVQLFLTGFIAELFAMQSLSKRDYLVIERVGLEEDSARQLQEVK</sequence>
<keyword evidence="5" id="KW-0448">Lipopolysaccharide biosynthesis</keyword>
<reference evidence="10 11" key="1">
    <citation type="submission" date="2018-06" db="EMBL/GenBank/DDBJ databases">
        <title>Chryseolinea flavus sp. nov., a member of the phylum Bacteroidetes isolated from soil.</title>
        <authorList>
            <person name="Li Y."/>
            <person name="Wang J."/>
        </authorList>
    </citation>
    <scope>NUCLEOTIDE SEQUENCE [LARGE SCALE GENOMIC DNA]</scope>
    <source>
        <strain evidence="10 11">SDU1-6</strain>
    </source>
</reference>
<comment type="caution">
    <text evidence="10">The sequence shown here is derived from an EMBL/GenBank/DDBJ whole genome shotgun (WGS) entry which is preliminary data.</text>
</comment>
<keyword evidence="7 8" id="KW-0472">Membrane</keyword>
<dbReference type="AlphaFoldDB" id="A0A364Y197"/>
<keyword evidence="1" id="KW-1003">Cell membrane</keyword>
<dbReference type="OrthoDB" id="9807778at2"/>
<dbReference type="RefSeq" id="WP_112748213.1">
    <property type="nucleotide sequence ID" value="NZ_QMFY01000009.1"/>
</dbReference>
<dbReference type="Pfam" id="PF00535">
    <property type="entry name" value="Glycos_transf_2"/>
    <property type="match status" value="1"/>
</dbReference>
<dbReference type="GO" id="GO:0005886">
    <property type="term" value="C:plasma membrane"/>
    <property type="evidence" value="ECO:0007669"/>
    <property type="project" value="TreeGrafter"/>
</dbReference>
<dbReference type="PANTHER" id="PTHR48090">
    <property type="entry name" value="UNDECAPRENYL-PHOSPHATE 4-DEOXY-4-FORMAMIDO-L-ARABINOSE TRANSFERASE-RELATED"/>
    <property type="match status" value="1"/>
</dbReference>
<keyword evidence="6 8" id="KW-1133">Transmembrane helix</keyword>
<dbReference type="SUPFAM" id="SSF53448">
    <property type="entry name" value="Nucleotide-diphospho-sugar transferases"/>
    <property type="match status" value="1"/>
</dbReference>
<feature type="transmembrane region" description="Helical" evidence="8">
    <location>
        <begin position="239"/>
        <end position="260"/>
    </location>
</feature>
<dbReference type="CDD" id="cd04187">
    <property type="entry name" value="DPM1_like_bac"/>
    <property type="match status" value="1"/>
</dbReference>
<feature type="transmembrane region" description="Helical" evidence="8">
    <location>
        <begin position="282"/>
        <end position="307"/>
    </location>
</feature>
<protein>
    <submittedName>
        <fullName evidence="10">Glycosyltransferase</fullName>
    </submittedName>
</protein>
<organism evidence="10 11">
    <name type="scientific">Pseudochryseolinea flava</name>
    <dbReference type="NCBI Taxonomy" id="2059302"/>
    <lineage>
        <taxon>Bacteria</taxon>
        <taxon>Pseudomonadati</taxon>
        <taxon>Bacteroidota</taxon>
        <taxon>Cytophagia</taxon>
        <taxon>Cytophagales</taxon>
        <taxon>Fulvivirgaceae</taxon>
        <taxon>Pseudochryseolinea</taxon>
    </lineage>
</organism>
<name>A0A364Y197_9BACT</name>
<dbReference type="Proteomes" id="UP000251889">
    <property type="component" value="Unassembled WGS sequence"/>
</dbReference>
<evidence type="ECO:0000256" key="7">
    <source>
        <dbReference type="ARBA" id="ARBA00023136"/>
    </source>
</evidence>
<feature type="domain" description="Glycosyltransferase 2-like" evidence="9">
    <location>
        <begin position="9"/>
        <end position="172"/>
    </location>
</feature>
<dbReference type="GO" id="GO:0009103">
    <property type="term" value="P:lipopolysaccharide biosynthetic process"/>
    <property type="evidence" value="ECO:0007669"/>
    <property type="project" value="UniProtKB-KW"/>
</dbReference>
<dbReference type="InterPro" id="IPR050256">
    <property type="entry name" value="Glycosyltransferase_2"/>
</dbReference>
<evidence type="ECO:0000256" key="6">
    <source>
        <dbReference type="ARBA" id="ARBA00022989"/>
    </source>
</evidence>
<dbReference type="Gene3D" id="3.90.550.10">
    <property type="entry name" value="Spore Coat Polysaccharide Biosynthesis Protein SpsA, Chain A"/>
    <property type="match status" value="1"/>
</dbReference>
<keyword evidence="4 8" id="KW-0812">Transmembrane</keyword>
<dbReference type="InterPro" id="IPR029044">
    <property type="entry name" value="Nucleotide-diphossugar_trans"/>
</dbReference>
<evidence type="ECO:0000313" key="10">
    <source>
        <dbReference type="EMBL" id="RAV99866.1"/>
    </source>
</evidence>
<proteinExistence type="predicted"/>
<evidence type="ECO:0000256" key="1">
    <source>
        <dbReference type="ARBA" id="ARBA00022475"/>
    </source>
</evidence>
<evidence type="ECO:0000313" key="11">
    <source>
        <dbReference type="Proteomes" id="UP000251889"/>
    </source>
</evidence>
<evidence type="ECO:0000256" key="5">
    <source>
        <dbReference type="ARBA" id="ARBA00022985"/>
    </source>
</evidence>
<keyword evidence="2" id="KW-0328">Glycosyltransferase</keyword>
<evidence type="ECO:0000256" key="8">
    <source>
        <dbReference type="SAM" id="Phobius"/>
    </source>
</evidence>
<evidence type="ECO:0000256" key="4">
    <source>
        <dbReference type="ARBA" id="ARBA00022692"/>
    </source>
</evidence>
<dbReference type="InterPro" id="IPR001173">
    <property type="entry name" value="Glyco_trans_2-like"/>
</dbReference>